<dbReference type="PROSITE" id="PS50162">
    <property type="entry name" value="RECA_2"/>
    <property type="match status" value="1"/>
</dbReference>
<dbReference type="GO" id="GO:0033065">
    <property type="term" value="C:Rad51C-XRCC3 complex"/>
    <property type="evidence" value="ECO:0007669"/>
    <property type="project" value="TreeGrafter"/>
</dbReference>
<dbReference type="CDD" id="cd19491">
    <property type="entry name" value="XRCC3"/>
    <property type="match status" value="1"/>
</dbReference>
<dbReference type="GO" id="GO:0090656">
    <property type="term" value="P:t-circle formation"/>
    <property type="evidence" value="ECO:0007669"/>
    <property type="project" value="TreeGrafter"/>
</dbReference>
<evidence type="ECO:0000313" key="8">
    <source>
        <dbReference type="EMBL" id="KAJ3054088.1"/>
    </source>
</evidence>
<dbReference type="GO" id="GO:0071140">
    <property type="term" value="P:resolution of mitotic recombination intermediates"/>
    <property type="evidence" value="ECO:0007669"/>
    <property type="project" value="TreeGrafter"/>
</dbReference>
<keyword evidence="9" id="KW-1185">Reference proteome</keyword>
<dbReference type="GO" id="GO:0045003">
    <property type="term" value="P:double-strand break repair via synthesis-dependent strand annealing"/>
    <property type="evidence" value="ECO:0007669"/>
    <property type="project" value="TreeGrafter"/>
</dbReference>
<dbReference type="InterPro" id="IPR016467">
    <property type="entry name" value="DNA_recomb/repair_RecA-like"/>
</dbReference>
<dbReference type="PANTHER" id="PTHR46487:SF1">
    <property type="entry name" value="DNA REPAIR PROTEIN XRCC3"/>
    <property type="match status" value="1"/>
</dbReference>
<dbReference type="GO" id="GO:0000400">
    <property type="term" value="F:four-way junction DNA binding"/>
    <property type="evidence" value="ECO:0007669"/>
    <property type="project" value="TreeGrafter"/>
</dbReference>
<evidence type="ECO:0000256" key="1">
    <source>
        <dbReference type="ARBA" id="ARBA00004123"/>
    </source>
</evidence>
<dbReference type="PANTHER" id="PTHR46487">
    <property type="entry name" value="DNA REPAIR PROTEIN XRCC3"/>
    <property type="match status" value="1"/>
</dbReference>
<dbReference type="GO" id="GO:0140664">
    <property type="term" value="F:ATP-dependent DNA damage sensor activity"/>
    <property type="evidence" value="ECO:0007669"/>
    <property type="project" value="InterPro"/>
</dbReference>
<dbReference type="InterPro" id="IPR027417">
    <property type="entry name" value="P-loop_NTPase"/>
</dbReference>
<gene>
    <name evidence="8" type="primary">XRCC3</name>
    <name evidence="8" type="ORF">HK097_002674</name>
</gene>
<keyword evidence="4" id="KW-0067">ATP-binding</keyword>
<keyword evidence="6" id="KW-0539">Nucleus</keyword>
<protein>
    <submittedName>
        <fullName evidence="8">DNA repair protein xrcc3</fullName>
    </submittedName>
</protein>
<sequence>MDVGDLELHPSVLFALRKAGIETVEEATLFSAAELSTKLRIDDQRATAIVNEFSRAFYPIHNNAVSSRSLYQTQTRRLTLGDPILDATLGGGIQPGVLTEVYGRSAAGKTQLALQLSITTQLPLELGGLAGGVAYIATEQKFPLTRFTSLLTHYRTRFPTLQTFSQTDNLHILHLKDLETQHHILSYQLPALISLHNVRTVLIDSIAANFRGEENNTGLAAITARGKELYEIVRVLKEVATKYGVAVVCLNQVSDVIGDPEAVGTAGMTDARQGFLQVEGPGRVEDEMDKVKPTLGLQWSNMINVRLMLSRRDSVISGAILDDAPYIVNTERTLRVDFAPHLPRRHCRFRITEAGITGVT</sequence>
<dbReference type="GO" id="GO:0061982">
    <property type="term" value="P:meiosis I cell cycle process"/>
    <property type="evidence" value="ECO:0007669"/>
    <property type="project" value="UniProtKB-ARBA"/>
</dbReference>
<dbReference type="SUPFAM" id="SSF52540">
    <property type="entry name" value="P-loop containing nucleoside triphosphate hydrolases"/>
    <property type="match status" value="1"/>
</dbReference>
<keyword evidence="2" id="KW-0547">Nucleotide-binding</keyword>
<comment type="caution">
    <text evidence="8">The sequence shown here is derived from an EMBL/GenBank/DDBJ whole genome shotgun (WGS) entry which is preliminary data.</text>
</comment>
<keyword evidence="5" id="KW-0234">DNA repair</keyword>
<dbReference type="GO" id="GO:0000722">
    <property type="term" value="P:telomere maintenance via recombination"/>
    <property type="evidence" value="ECO:0007669"/>
    <property type="project" value="TreeGrafter"/>
</dbReference>
<keyword evidence="3" id="KW-0227">DNA damage</keyword>
<reference evidence="8" key="1">
    <citation type="submission" date="2020-05" db="EMBL/GenBank/DDBJ databases">
        <title>Phylogenomic resolution of chytrid fungi.</title>
        <authorList>
            <person name="Stajich J.E."/>
            <person name="Amses K."/>
            <person name="Simmons R."/>
            <person name="Seto K."/>
            <person name="Myers J."/>
            <person name="Bonds A."/>
            <person name="Quandt C.A."/>
            <person name="Barry K."/>
            <person name="Liu P."/>
            <person name="Grigoriev I."/>
            <person name="Longcore J.E."/>
            <person name="James T.Y."/>
        </authorList>
    </citation>
    <scope>NUCLEOTIDE SEQUENCE</scope>
    <source>
        <strain evidence="8">JEL0318</strain>
    </source>
</reference>
<comment type="subcellular location">
    <subcellularLocation>
        <location evidence="1">Nucleus</location>
    </subcellularLocation>
</comment>
<dbReference type="InterPro" id="IPR013632">
    <property type="entry name" value="Rad51_C"/>
</dbReference>
<dbReference type="InterPro" id="IPR047348">
    <property type="entry name" value="XRCC3-like_C"/>
</dbReference>
<dbReference type="EMBL" id="JADGJD010000159">
    <property type="protein sequence ID" value="KAJ3054088.1"/>
    <property type="molecule type" value="Genomic_DNA"/>
</dbReference>
<dbReference type="Gene3D" id="3.40.50.300">
    <property type="entry name" value="P-loop containing nucleotide triphosphate hydrolases"/>
    <property type="match status" value="1"/>
</dbReference>
<organism evidence="8 9">
    <name type="scientific">Rhizophlyctis rosea</name>
    <dbReference type="NCBI Taxonomy" id="64517"/>
    <lineage>
        <taxon>Eukaryota</taxon>
        <taxon>Fungi</taxon>
        <taxon>Fungi incertae sedis</taxon>
        <taxon>Chytridiomycota</taxon>
        <taxon>Chytridiomycota incertae sedis</taxon>
        <taxon>Chytridiomycetes</taxon>
        <taxon>Rhizophlyctidales</taxon>
        <taxon>Rhizophlyctidaceae</taxon>
        <taxon>Rhizophlyctis</taxon>
    </lineage>
</organism>
<evidence type="ECO:0000256" key="3">
    <source>
        <dbReference type="ARBA" id="ARBA00022763"/>
    </source>
</evidence>
<evidence type="ECO:0000256" key="4">
    <source>
        <dbReference type="ARBA" id="ARBA00022840"/>
    </source>
</evidence>
<proteinExistence type="predicted"/>
<evidence type="ECO:0000259" key="7">
    <source>
        <dbReference type="PROSITE" id="PS50162"/>
    </source>
</evidence>
<evidence type="ECO:0000256" key="5">
    <source>
        <dbReference type="ARBA" id="ARBA00023204"/>
    </source>
</evidence>
<dbReference type="AlphaFoldDB" id="A0AAD5SIN9"/>
<evidence type="ECO:0000256" key="6">
    <source>
        <dbReference type="ARBA" id="ARBA00023242"/>
    </source>
</evidence>
<dbReference type="Proteomes" id="UP001212841">
    <property type="component" value="Unassembled WGS sequence"/>
</dbReference>
<dbReference type="PIRSF" id="PIRSF005856">
    <property type="entry name" value="Rad51"/>
    <property type="match status" value="1"/>
</dbReference>
<evidence type="ECO:0000256" key="2">
    <source>
        <dbReference type="ARBA" id="ARBA00022741"/>
    </source>
</evidence>
<name>A0AAD5SIN9_9FUNG</name>
<feature type="domain" description="RecA family profile 1" evidence="7">
    <location>
        <begin position="74"/>
        <end position="253"/>
    </location>
</feature>
<accession>A0AAD5SIN9</accession>
<dbReference type="GO" id="GO:0005524">
    <property type="term" value="F:ATP binding"/>
    <property type="evidence" value="ECO:0007669"/>
    <property type="project" value="UniProtKB-KW"/>
</dbReference>
<dbReference type="GO" id="GO:0005657">
    <property type="term" value="C:replication fork"/>
    <property type="evidence" value="ECO:0007669"/>
    <property type="project" value="TreeGrafter"/>
</dbReference>
<dbReference type="InterPro" id="IPR020588">
    <property type="entry name" value="RecA_ATP-bd"/>
</dbReference>
<evidence type="ECO:0000313" key="9">
    <source>
        <dbReference type="Proteomes" id="UP001212841"/>
    </source>
</evidence>
<dbReference type="Pfam" id="PF08423">
    <property type="entry name" value="Rad51"/>
    <property type="match status" value="1"/>
</dbReference>